<evidence type="ECO:0000313" key="1">
    <source>
        <dbReference type="EMBL" id="MBX48069.1"/>
    </source>
</evidence>
<dbReference type="AlphaFoldDB" id="A0A2P2P088"/>
<reference evidence="1" key="1">
    <citation type="submission" date="2018-02" db="EMBL/GenBank/DDBJ databases">
        <title>Rhizophora mucronata_Transcriptome.</title>
        <authorList>
            <person name="Meera S.P."/>
            <person name="Sreeshan A."/>
            <person name="Augustine A."/>
        </authorList>
    </citation>
    <scope>NUCLEOTIDE SEQUENCE</scope>
    <source>
        <tissue evidence="1">Leaf</tissue>
    </source>
</reference>
<sequence length="54" mass="6209">MALSVTHLTYTCTIIKPSSNPFINIDQKESLSFIQVKQSKLSEHECKQYTFQMA</sequence>
<dbReference type="EMBL" id="GGEC01067585">
    <property type="protein sequence ID" value="MBX48069.1"/>
    <property type="molecule type" value="Transcribed_RNA"/>
</dbReference>
<proteinExistence type="predicted"/>
<protein>
    <submittedName>
        <fullName evidence="1">Uncharacterized protein</fullName>
    </submittedName>
</protein>
<name>A0A2P2P088_RHIMU</name>
<accession>A0A2P2P088</accession>
<organism evidence="1">
    <name type="scientific">Rhizophora mucronata</name>
    <name type="common">Asiatic mangrove</name>
    <dbReference type="NCBI Taxonomy" id="61149"/>
    <lineage>
        <taxon>Eukaryota</taxon>
        <taxon>Viridiplantae</taxon>
        <taxon>Streptophyta</taxon>
        <taxon>Embryophyta</taxon>
        <taxon>Tracheophyta</taxon>
        <taxon>Spermatophyta</taxon>
        <taxon>Magnoliopsida</taxon>
        <taxon>eudicotyledons</taxon>
        <taxon>Gunneridae</taxon>
        <taxon>Pentapetalae</taxon>
        <taxon>rosids</taxon>
        <taxon>fabids</taxon>
        <taxon>Malpighiales</taxon>
        <taxon>Rhizophoraceae</taxon>
        <taxon>Rhizophora</taxon>
    </lineage>
</organism>